<dbReference type="Gene3D" id="3.60.110.10">
    <property type="entry name" value="Carbon-nitrogen hydrolase"/>
    <property type="match status" value="1"/>
</dbReference>
<name>A0A420WF15_9PROT</name>
<dbReference type="PANTHER" id="PTHR23088">
    <property type="entry name" value="NITRILASE-RELATED"/>
    <property type="match status" value="1"/>
</dbReference>
<gene>
    <name evidence="4" type="ORF">DES40_2378</name>
</gene>
<proteinExistence type="inferred from homology"/>
<dbReference type="Pfam" id="PF00795">
    <property type="entry name" value="CN_hydrolase"/>
    <property type="match status" value="1"/>
</dbReference>
<dbReference type="CDD" id="cd07572">
    <property type="entry name" value="nit"/>
    <property type="match status" value="1"/>
</dbReference>
<dbReference type="RefSeq" id="WP_121102416.1">
    <property type="nucleotide sequence ID" value="NZ_RBII01000002.1"/>
</dbReference>
<feature type="domain" description="CN hydrolase" evidence="3">
    <location>
        <begin position="1"/>
        <end position="248"/>
    </location>
</feature>
<reference evidence="4 5" key="1">
    <citation type="submission" date="2018-10" db="EMBL/GenBank/DDBJ databases">
        <title>Genomic Encyclopedia of Type Strains, Phase IV (KMG-IV): sequencing the most valuable type-strain genomes for metagenomic binning, comparative biology and taxonomic classification.</title>
        <authorList>
            <person name="Goeker M."/>
        </authorList>
    </citation>
    <scope>NUCLEOTIDE SEQUENCE [LARGE SCALE GENOMIC DNA]</scope>
    <source>
        <strain evidence="4 5">DSM 22008</strain>
    </source>
</reference>
<dbReference type="InterPro" id="IPR045254">
    <property type="entry name" value="Nit1/2_C-N_Hydrolase"/>
</dbReference>
<dbReference type="InterPro" id="IPR003010">
    <property type="entry name" value="C-N_Hydrolase"/>
</dbReference>
<dbReference type="PROSITE" id="PS01227">
    <property type="entry name" value="UPF0012"/>
    <property type="match status" value="1"/>
</dbReference>
<dbReference type="PANTHER" id="PTHR23088:SF27">
    <property type="entry name" value="DEAMINATED GLUTATHIONE AMIDASE"/>
    <property type="match status" value="1"/>
</dbReference>
<evidence type="ECO:0000313" key="4">
    <source>
        <dbReference type="EMBL" id="RKQ69577.1"/>
    </source>
</evidence>
<dbReference type="PROSITE" id="PS50263">
    <property type="entry name" value="CN_HYDROLASE"/>
    <property type="match status" value="1"/>
</dbReference>
<dbReference type="OrthoDB" id="9811121at2"/>
<comment type="similarity">
    <text evidence="1">Belongs to the carbon-nitrogen hydrolase superfamily. NIT1/NIT2 family.</text>
</comment>
<dbReference type="InterPro" id="IPR036526">
    <property type="entry name" value="C-N_Hydrolase_sf"/>
</dbReference>
<protein>
    <submittedName>
        <fullName evidence="4">Putative amidohydrolase</fullName>
    </submittedName>
</protein>
<keyword evidence="2 4" id="KW-0378">Hydrolase</keyword>
<evidence type="ECO:0000259" key="3">
    <source>
        <dbReference type="PROSITE" id="PS50263"/>
    </source>
</evidence>
<dbReference type="InParanoid" id="A0A420WF15"/>
<comment type="caution">
    <text evidence="4">The sequence shown here is derived from an EMBL/GenBank/DDBJ whole genome shotgun (WGS) entry which is preliminary data.</text>
</comment>
<accession>A0A420WF15</accession>
<keyword evidence="5" id="KW-1185">Reference proteome</keyword>
<evidence type="ECO:0000256" key="2">
    <source>
        <dbReference type="ARBA" id="ARBA00022801"/>
    </source>
</evidence>
<dbReference type="InterPro" id="IPR001110">
    <property type="entry name" value="UPF0012_CS"/>
</dbReference>
<dbReference type="GO" id="GO:0016811">
    <property type="term" value="F:hydrolase activity, acting on carbon-nitrogen (but not peptide) bonds, in linear amides"/>
    <property type="evidence" value="ECO:0007669"/>
    <property type="project" value="InterPro"/>
</dbReference>
<organism evidence="4 5">
    <name type="scientific">Litorimonas taeanensis</name>
    <dbReference type="NCBI Taxonomy" id="568099"/>
    <lineage>
        <taxon>Bacteria</taxon>
        <taxon>Pseudomonadati</taxon>
        <taxon>Pseudomonadota</taxon>
        <taxon>Alphaproteobacteria</taxon>
        <taxon>Maricaulales</taxon>
        <taxon>Robiginitomaculaceae</taxon>
    </lineage>
</organism>
<sequence length="274" mass="29749">MKVAVIQLCSGTEIAANIEACSEWVRAAAAQGAELIVTPEMTHLLQKDKASLLASIKSPEEDLAIKAFSALAKELDIDLLIGSLALQTGQKVSNRGYLFGPDGSTKAQYDKIHLFDAQVSDTEYYRESATYAAGRDPVIASAGDAKVGLSVCYDVRFPMLYRYYAQNGAQILSIPAAFTVPTGRAHWDILLRARAIETGSFVMAAAQGGEHEDGRKTYGHSKIINPWGDIVAELAHDKPGFVCADIDLGEVAKARQRIPAWSDRRDFKADIKDT</sequence>
<dbReference type="Proteomes" id="UP000282211">
    <property type="component" value="Unassembled WGS sequence"/>
</dbReference>
<evidence type="ECO:0000256" key="1">
    <source>
        <dbReference type="ARBA" id="ARBA00010613"/>
    </source>
</evidence>
<dbReference type="FunCoup" id="A0A420WF15">
    <property type="interactions" value="77"/>
</dbReference>
<evidence type="ECO:0000313" key="5">
    <source>
        <dbReference type="Proteomes" id="UP000282211"/>
    </source>
</evidence>
<dbReference type="SUPFAM" id="SSF56317">
    <property type="entry name" value="Carbon-nitrogen hydrolase"/>
    <property type="match status" value="1"/>
</dbReference>
<dbReference type="EMBL" id="RBII01000002">
    <property type="protein sequence ID" value="RKQ69577.1"/>
    <property type="molecule type" value="Genomic_DNA"/>
</dbReference>
<dbReference type="AlphaFoldDB" id="A0A420WF15"/>